<organism evidence="10 11">
    <name type="scientific">Holdemania filiformis</name>
    <dbReference type="NCBI Taxonomy" id="61171"/>
    <lineage>
        <taxon>Bacteria</taxon>
        <taxon>Bacillati</taxon>
        <taxon>Bacillota</taxon>
        <taxon>Erysipelotrichia</taxon>
        <taxon>Erysipelotrichales</taxon>
        <taxon>Erysipelotrichaceae</taxon>
        <taxon>Holdemania</taxon>
    </lineage>
</organism>
<feature type="transmembrane region" description="Helical" evidence="7">
    <location>
        <begin position="127"/>
        <end position="143"/>
    </location>
</feature>
<accession>A0A412G3T1</accession>
<feature type="domain" description="Prepilin type IV endopeptidase peptidase" evidence="8">
    <location>
        <begin position="104"/>
        <end position="204"/>
    </location>
</feature>
<proteinExistence type="inferred from homology"/>
<keyword evidence="6 7" id="KW-0472">Membrane</keyword>
<dbReference type="InterPro" id="IPR010627">
    <property type="entry name" value="Prepilin_pept_A24_N"/>
</dbReference>
<feature type="transmembrane region" description="Helical" evidence="7">
    <location>
        <begin position="85"/>
        <end position="115"/>
    </location>
</feature>
<feature type="transmembrane region" description="Helical" evidence="7">
    <location>
        <begin position="150"/>
        <end position="168"/>
    </location>
</feature>
<keyword evidence="5 7" id="KW-1133">Transmembrane helix</keyword>
<evidence type="ECO:0000256" key="6">
    <source>
        <dbReference type="ARBA" id="ARBA00023136"/>
    </source>
</evidence>
<comment type="caution">
    <text evidence="10">The sequence shown here is derived from an EMBL/GenBank/DDBJ whole genome shotgun (WGS) entry which is preliminary data.</text>
</comment>
<feature type="transmembrane region" description="Helical" evidence="7">
    <location>
        <begin position="188"/>
        <end position="209"/>
    </location>
</feature>
<dbReference type="GeneID" id="83014882"/>
<evidence type="ECO:0000313" key="11">
    <source>
        <dbReference type="Proteomes" id="UP000284178"/>
    </source>
</evidence>
<evidence type="ECO:0000256" key="1">
    <source>
        <dbReference type="ARBA" id="ARBA00004651"/>
    </source>
</evidence>
<dbReference type="Proteomes" id="UP000284178">
    <property type="component" value="Unassembled WGS sequence"/>
</dbReference>
<protein>
    <submittedName>
        <fullName evidence="10">Prepilin peptidase</fullName>
    </submittedName>
</protein>
<dbReference type="Gene3D" id="1.20.120.1220">
    <property type="match status" value="1"/>
</dbReference>
<dbReference type="InterPro" id="IPR050882">
    <property type="entry name" value="Prepilin_peptidase/N-MTase"/>
</dbReference>
<feature type="transmembrane region" description="Helical" evidence="7">
    <location>
        <begin position="6"/>
        <end position="27"/>
    </location>
</feature>
<dbReference type="Pfam" id="PF06750">
    <property type="entry name" value="A24_N_bact"/>
    <property type="match status" value="1"/>
</dbReference>
<dbReference type="PANTHER" id="PTHR30487:SF0">
    <property type="entry name" value="PREPILIN LEADER PEPTIDASE_N-METHYLTRANSFERASE-RELATED"/>
    <property type="match status" value="1"/>
</dbReference>
<dbReference type="GO" id="GO:0004190">
    <property type="term" value="F:aspartic-type endopeptidase activity"/>
    <property type="evidence" value="ECO:0007669"/>
    <property type="project" value="InterPro"/>
</dbReference>
<feature type="domain" description="Prepilin peptidase A24 N-terminal" evidence="9">
    <location>
        <begin position="11"/>
        <end position="91"/>
    </location>
</feature>
<evidence type="ECO:0000256" key="4">
    <source>
        <dbReference type="ARBA" id="ARBA00022692"/>
    </source>
</evidence>
<keyword evidence="3" id="KW-1003">Cell membrane</keyword>
<evidence type="ECO:0000256" key="2">
    <source>
        <dbReference type="ARBA" id="ARBA00005801"/>
    </source>
</evidence>
<dbReference type="RefSeq" id="WP_117894419.1">
    <property type="nucleotide sequence ID" value="NZ_CABJCV010000005.1"/>
</dbReference>
<dbReference type="GO" id="GO:0006465">
    <property type="term" value="P:signal peptide processing"/>
    <property type="evidence" value="ECO:0007669"/>
    <property type="project" value="TreeGrafter"/>
</dbReference>
<comment type="subcellular location">
    <subcellularLocation>
        <location evidence="1">Cell membrane</location>
        <topology evidence="1">Multi-pass membrane protein</topology>
    </subcellularLocation>
</comment>
<evidence type="ECO:0000259" key="9">
    <source>
        <dbReference type="Pfam" id="PF06750"/>
    </source>
</evidence>
<sequence>MEWFILLFFFLFGLVIGSYLNVAIYRLPLHLSTAKGRSFCPQCHHPLSAMDLIPVSSWLGLRGKCRYCHAPISPRYPLIESLTGILYALCGFYYGATLTAVLHCLFLSILIVMAMIDLDTMEIPDRLSVFILILAVIALMLEPSSIPSRILGALIISVPFWILSRLNAMGGGDVKIMCAAGFYLGAPLVLTAFVLSSFIGAIAALYLMICKKKDRKSEIPFGPFLAIGLTLSVLWGNALIQAYLALF</sequence>
<evidence type="ECO:0000256" key="7">
    <source>
        <dbReference type="SAM" id="Phobius"/>
    </source>
</evidence>
<dbReference type="AlphaFoldDB" id="A0A412G3T1"/>
<dbReference type="EMBL" id="QRUP01000005">
    <property type="protein sequence ID" value="RGR75254.1"/>
    <property type="molecule type" value="Genomic_DNA"/>
</dbReference>
<evidence type="ECO:0000256" key="3">
    <source>
        <dbReference type="ARBA" id="ARBA00022475"/>
    </source>
</evidence>
<dbReference type="Pfam" id="PF01478">
    <property type="entry name" value="Peptidase_A24"/>
    <property type="match status" value="1"/>
</dbReference>
<dbReference type="PANTHER" id="PTHR30487">
    <property type="entry name" value="TYPE 4 PREPILIN-LIKE PROTEINS LEADER PEPTIDE-PROCESSING ENZYME"/>
    <property type="match status" value="1"/>
</dbReference>
<feature type="transmembrane region" description="Helical" evidence="7">
    <location>
        <begin position="221"/>
        <end position="244"/>
    </location>
</feature>
<keyword evidence="11" id="KW-1185">Reference proteome</keyword>
<dbReference type="InterPro" id="IPR000045">
    <property type="entry name" value="Prepilin_IV_endopep_pep"/>
</dbReference>
<comment type="similarity">
    <text evidence="2">Belongs to the peptidase A24 family.</text>
</comment>
<gene>
    <name evidence="10" type="ORF">DWY25_05610</name>
</gene>
<evidence type="ECO:0000313" key="10">
    <source>
        <dbReference type="EMBL" id="RGR75254.1"/>
    </source>
</evidence>
<name>A0A412G3T1_9FIRM</name>
<evidence type="ECO:0000259" key="8">
    <source>
        <dbReference type="Pfam" id="PF01478"/>
    </source>
</evidence>
<dbReference type="GO" id="GO:0005886">
    <property type="term" value="C:plasma membrane"/>
    <property type="evidence" value="ECO:0007669"/>
    <property type="project" value="UniProtKB-SubCell"/>
</dbReference>
<keyword evidence="4 7" id="KW-0812">Transmembrane</keyword>
<reference evidence="10 11" key="1">
    <citation type="submission" date="2018-08" db="EMBL/GenBank/DDBJ databases">
        <title>A genome reference for cultivated species of the human gut microbiota.</title>
        <authorList>
            <person name="Zou Y."/>
            <person name="Xue W."/>
            <person name="Luo G."/>
        </authorList>
    </citation>
    <scope>NUCLEOTIDE SEQUENCE [LARGE SCALE GENOMIC DNA]</scope>
    <source>
        <strain evidence="10 11">AF24-29</strain>
    </source>
</reference>
<evidence type="ECO:0000256" key="5">
    <source>
        <dbReference type="ARBA" id="ARBA00022989"/>
    </source>
</evidence>